<organism evidence="2 3">
    <name type="scientific">Tenebrio molitor</name>
    <name type="common">Yellow mealworm beetle</name>
    <dbReference type="NCBI Taxonomy" id="7067"/>
    <lineage>
        <taxon>Eukaryota</taxon>
        <taxon>Metazoa</taxon>
        <taxon>Ecdysozoa</taxon>
        <taxon>Arthropoda</taxon>
        <taxon>Hexapoda</taxon>
        <taxon>Insecta</taxon>
        <taxon>Pterygota</taxon>
        <taxon>Neoptera</taxon>
        <taxon>Endopterygota</taxon>
        <taxon>Coleoptera</taxon>
        <taxon>Polyphaga</taxon>
        <taxon>Cucujiformia</taxon>
        <taxon>Tenebrionidae</taxon>
        <taxon>Tenebrio</taxon>
    </lineage>
</organism>
<protein>
    <submittedName>
        <fullName evidence="2">Uncharacterized protein</fullName>
    </submittedName>
</protein>
<feature type="compositionally biased region" description="Polar residues" evidence="1">
    <location>
        <begin position="418"/>
        <end position="429"/>
    </location>
</feature>
<dbReference type="Proteomes" id="UP000719412">
    <property type="component" value="Unassembled WGS sequence"/>
</dbReference>
<accession>A0A8J6LDR0</accession>
<feature type="compositionally biased region" description="Low complexity" evidence="1">
    <location>
        <begin position="430"/>
        <end position="439"/>
    </location>
</feature>
<evidence type="ECO:0000313" key="2">
    <source>
        <dbReference type="EMBL" id="KAH0817040.1"/>
    </source>
</evidence>
<evidence type="ECO:0000256" key="1">
    <source>
        <dbReference type="SAM" id="MobiDB-lite"/>
    </source>
</evidence>
<feature type="region of interest" description="Disordered" evidence="1">
    <location>
        <begin position="340"/>
        <end position="439"/>
    </location>
</feature>
<dbReference type="AlphaFoldDB" id="A0A8J6LDR0"/>
<comment type="caution">
    <text evidence="2">The sequence shown here is derived from an EMBL/GenBank/DDBJ whole genome shotgun (WGS) entry which is preliminary data.</text>
</comment>
<feature type="compositionally biased region" description="Basic and acidic residues" evidence="1">
    <location>
        <begin position="352"/>
        <end position="362"/>
    </location>
</feature>
<gene>
    <name evidence="2" type="ORF">GEV33_005751</name>
</gene>
<proteinExistence type="predicted"/>
<reference evidence="2" key="1">
    <citation type="journal article" date="2020" name="J Insects Food Feed">
        <title>The yellow mealworm (Tenebrio molitor) genome: a resource for the emerging insects as food and feed industry.</title>
        <authorList>
            <person name="Eriksson T."/>
            <person name="Andere A."/>
            <person name="Kelstrup H."/>
            <person name="Emery V."/>
            <person name="Picard C."/>
        </authorList>
    </citation>
    <scope>NUCLEOTIDE SEQUENCE</scope>
    <source>
        <strain evidence="2">Stoneville</strain>
        <tissue evidence="2">Whole head</tissue>
    </source>
</reference>
<evidence type="ECO:0000313" key="3">
    <source>
        <dbReference type="Proteomes" id="UP000719412"/>
    </source>
</evidence>
<sequence>MEQISPDSAFVSARDIVEGGQHSELSCVVVRLGEFHLLISFMGCIGAIMAGSCLKALFMTIYTDHKMLNGHAYSRAVRAHILTNLILAGIILDEVDLTGKERAGTENKLRESERSLILFVKENRTYQSLRAKFKTALHNLEVFRTENTNTLKKVPELTRGNMSGTPKQMVDLETVKTALKKLNYPIPAELTNMLRDQMIDIETFETLWKQLSPPTVEEECSLPTFAGLDHEDPKKFITECKNILANSNPAKRRTHHHHDLEQSLIERYENFVILTKLRMKFYGITQAVGEPADVFITKKRLLATRIAPHITKAEFNGFCRMWLRDGHHLLEEPRHAANDVVPSAPFVGEPAPPHHERPHQPRDQQPVVRPEDVPTELIDQKRDGDLETPNSNTHNKNHRNHATLLTITYPSPVGRTRATISDHNTHQNQPPTSAPTAAATTGLSWSNLNCGVHRNHNMIHTSKYVNDDNQNLVFVKLQNTRSTSASVTPTWWRPRTDGRSHYVDRLRPDNHHQQPLLEGGKPSVAPNINVSLLIERWRLTRNIRCLASLRVGAIVTRKQGGKYRKSDEFPDHQI</sequence>
<keyword evidence="3" id="KW-1185">Reference proteome</keyword>
<name>A0A8J6LDR0_TENMO</name>
<reference evidence="2" key="2">
    <citation type="submission" date="2021-08" db="EMBL/GenBank/DDBJ databases">
        <authorList>
            <person name="Eriksson T."/>
        </authorList>
    </citation>
    <scope>NUCLEOTIDE SEQUENCE</scope>
    <source>
        <strain evidence="2">Stoneville</strain>
        <tissue evidence="2">Whole head</tissue>
    </source>
</reference>
<dbReference type="EMBL" id="JABDTM020020419">
    <property type="protein sequence ID" value="KAH0817040.1"/>
    <property type="molecule type" value="Genomic_DNA"/>
</dbReference>